<evidence type="ECO:0000256" key="5">
    <source>
        <dbReference type="SAM" id="MobiDB-lite"/>
    </source>
</evidence>
<sequence>MSDSTPTTAAEPQCTTAIPDANGYVPPSACNANYGYYPSWSWNLAFAVLFGLTTLIHLVQTFVYRKWFCWVVVMGSLWELLCFVFRTIGARDQQNQDYVIVSTLLFLLAPLWINAFVYMIVARLVHFLLPNERILGMSPRWLAKIFVTADIASFLIQAMGGAMLASTEGGDLKITGQRIYMGGIGVQLFFVLVFAGVTVVFFHRLEQRIHNGTLVRSRAWVRPLVLVLVGVIVLIVVRVIFRLVEFGGGFSEANPILTNEAYVLCLDALPMFIALLILNAVHPGMVLKGPESSFPRGWRRRSVKSEGMEPLSDFELGQRGSA</sequence>
<evidence type="ECO:0000313" key="8">
    <source>
        <dbReference type="Proteomes" id="UP001321760"/>
    </source>
</evidence>
<keyword evidence="4 6" id="KW-0472">Membrane</keyword>
<dbReference type="PANTHER" id="PTHR31465:SF15">
    <property type="entry name" value="LIPID TRANSPORTER ATNI-RELATED"/>
    <property type="match status" value="1"/>
</dbReference>
<comment type="caution">
    <text evidence="7">The sequence shown here is derived from an EMBL/GenBank/DDBJ whole genome shotgun (WGS) entry which is preliminary data.</text>
</comment>
<evidence type="ECO:0000256" key="6">
    <source>
        <dbReference type="SAM" id="Phobius"/>
    </source>
</evidence>
<dbReference type="GO" id="GO:0016020">
    <property type="term" value="C:membrane"/>
    <property type="evidence" value="ECO:0007669"/>
    <property type="project" value="UniProtKB-SubCell"/>
</dbReference>
<keyword evidence="2 6" id="KW-0812">Transmembrane</keyword>
<evidence type="ECO:0000313" key="7">
    <source>
        <dbReference type="EMBL" id="KAK4444548.1"/>
    </source>
</evidence>
<organism evidence="7 8">
    <name type="scientific">Podospora aff. communis PSN243</name>
    <dbReference type="NCBI Taxonomy" id="3040156"/>
    <lineage>
        <taxon>Eukaryota</taxon>
        <taxon>Fungi</taxon>
        <taxon>Dikarya</taxon>
        <taxon>Ascomycota</taxon>
        <taxon>Pezizomycotina</taxon>
        <taxon>Sordariomycetes</taxon>
        <taxon>Sordariomycetidae</taxon>
        <taxon>Sordariales</taxon>
        <taxon>Podosporaceae</taxon>
        <taxon>Podospora</taxon>
    </lineage>
</organism>
<feature type="transmembrane region" description="Helical" evidence="6">
    <location>
        <begin position="141"/>
        <end position="159"/>
    </location>
</feature>
<feature type="region of interest" description="Disordered" evidence="5">
    <location>
        <begin position="303"/>
        <end position="322"/>
    </location>
</feature>
<reference evidence="7" key="2">
    <citation type="submission" date="2023-05" db="EMBL/GenBank/DDBJ databases">
        <authorList>
            <consortium name="Lawrence Berkeley National Laboratory"/>
            <person name="Steindorff A."/>
            <person name="Hensen N."/>
            <person name="Bonometti L."/>
            <person name="Westerberg I."/>
            <person name="Brannstrom I.O."/>
            <person name="Guillou S."/>
            <person name="Cros-Aarteil S."/>
            <person name="Calhoun S."/>
            <person name="Haridas S."/>
            <person name="Kuo A."/>
            <person name="Mondo S."/>
            <person name="Pangilinan J."/>
            <person name="Riley R."/>
            <person name="Labutti K."/>
            <person name="Andreopoulos B."/>
            <person name="Lipzen A."/>
            <person name="Chen C."/>
            <person name="Yanf M."/>
            <person name="Daum C."/>
            <person name="Ng V."/>
            <person name="Clum A."/>
            <person name="Ohm R."/>
            <person name="Martin F."/>
            <person name="Silar P."/>
            <person name="Natvig D."/>
            <person name="Lalanne C."/>
            <person name="Gautier V."/>
            <person name="Ament-Velasquez S.L."/>
            <person name="Kruys A."/>
            <person name="Hutchinson M.I."/>
            <person name="Powell A.J."/>
            <person name="Barry K."/>
            <person name="Miller A.N."/>
            <person name="Grigoriev I.V."/>
            <person name="Debuchy R."/>
            <person name="Gladieux P."/>
            <person name="Thoren M.H."/>
            <person name="Johannesson H."/>
        </authorList>
    </citation>
    <scope>NUCLEOTIDE SEQUENCE</scope>
    <source>
        <strain evidence="7">PSN243</strain>
    </source>
</reference>
<accession>A0AAV9G816</accession>
<name>A0AAV9G816_9PEZI</name>
<feature type="transmembrane region" description="Helical" evidence="6">
    <location>
        <begin position="67"/>
        <end position="86"/>
    </location>
</feature>
<reference evidence="7" key="1">
    <citation type="journal article" date="2023" name="Mol. Phylogenet. Evol.">
        <title>Genome-scale phylogeny and comparative genomics of the fungal order Sordariales.</title>
        <authorList>
            <person name="Hensen N."/>
            <person name="Bonometti L."/>
            <person name="Westerberg I."/>
            <person name="Brannstrom I.O."/>
            <person name="Guillou S."/>
            <person name="Cros-Aarteil S."/>
            <person name="Calhoun S."/>
            <person name="Haridas S."/>
            <person name="Kuo A."/>
            <person name="Mondo S."/>
            <person name="Pangilinan J."/>
            <person name="Riley R."/>
            <person name="LaButti K."/>
            <person name="Andreopoulos B."/>
            <person name="Lipzen A."/>
            <person name="Chen C."/>
            <person name="Yan M."/>
            <person name="Daum C."/>
            <person name="Ng V."/>
            <person name="Clum A."/>
            <person name="Steindorff A."/>
            <person name="Ohm R.A."/>
            <person name="Martin F."/>
            <person name="Silar P."/>
            <person name="Natvig D.O."/>
            <person name="Lalanne C."/>
            <person name="Gautier V."/>
            <person name="Ament-Velasquez S.L."/>
            <person name="Kruys A."/>
            <person name="Hutchinson M.I."/>
            <person name="Powell A.J."/>
            <person name="Barry K."/>
            <person name="Miller A.N."/>
            <person name="Grigoriev I.V."/>
            <person name="Debuchy R."/>
            <person name="Gladieux P."/>
            <person name="Hiltunen Thoren M."/>
            <person name="Johannesson H."/>
        </authorList>
    </citation>
    <scope>NUCLEOTIDE SEQUENCE</scope>
    <source>
        <strain evidence="7">PSN243</strain>
    </source>
</reference>
<dbReference type="EMBL" id="MU865975">
    <property type="protein sequence ID" value="KAK4444548.1"/>
    <property type="molecule type" value="Genomic_DNA"/>
</dbReference>
<proteinExistence type="predicted"/>
<feature type="transmembrane region" description="Helical" evidence="6">
    <location>
        <begin position="223"/>
        <end position="241"/>
    </location>
</feature>
<evidence type="ECO:0000256" key="3">
    <source>
        <dbReference type="ARBA" id="ARBA00022989"/>
    </source>
</evidence>
<keyword evidence="8" id="KW-1185">Reference proteome</keyword>
<dbReference type="AlphaFoldDB" id="A0AAV9G816"/>
<dbReference type="InterPro" id="IPR007568">
    <property type="entry name" value="RTA1"/>
</dbReference>
<feature type="transmembrane region" description="Helical" evidence="6">
    <location>
        <begin position="98"/>
        <end position="121"/>
    </location>
</feature>
<evidence type="ECO:0000256" key="1">
    <source>
        <dbReference type="ARBA" id="ARBA00004141"/>
    </source>
</evidence>
<comment type="subcellular location">
    <subcellularLocation>
        <location evidence="1">Membrane</location>
        <topology evidence="1">Multi-pass membrane protein</topology>
    </subcellularLocation>
</comment>
<feature type="transmembrane region" description="Helical" evidence="6">
    <location>
        <begin position="261"/>
        <end position="281"/>
    </location>
</feature>
<keyword evidence="3 6" id="KW-1133">Transmembrane helix</keyword>
<feature type="transmembrane region" description="Helical" evidence="6">
    <location>
        <begin position="40"/>
        <end position="60"/>
    </location>
</feature>
<protein>
    <submittedName>
        <fullName evidence="7">Lipid transporter atnI</fullName>
    </submittedName>
</protein>
<gene>
    <name evidence="7" type="ORF">QBC34DRAFT_414842</name>
</gene>
<dbReference type="PANTHER" id="PTHR31465">
    <property type="entry name" value="PROTEIN RTA1-RELATED"/>
    <property type="match status" value="1"/>
</dbReference>
<evidence type="ECO:0000256" key="4">
    <source>
        <dbReference type="ARBA" id="ARBA00023136"/>
    </source>
</evidence>
<dbReference type="Proteomes" id="UP001321760">
    <property type="component" value="Unassembled WGS sequence"/>
</dbReference>
<dbReference type="Pfam" id="PF04479">
    <property type="entry name" value="RTA1"/>
    <property type="match status" value="1"/>
</dbReference>
<evidence type="ECO:0000256" key="2">
    <source>
        <dbReference type="ARBA" id="ARBA00022692"/>
    </source>
</evidence>
<feature type="transmembrane region" description="Helical" evidence="6">
    <location>
        <begin position="179"/>
        <end position="202"/>
    </location>
</feature>